<evidence type="ECO:0000313" key="2">
    <source>
        <dbReference type="Proteomes" id="UP000814140"/>
    </source>
</evidence>
<dbReference type="Proteomes" id="UP000814140">
    <property type="component" value="Unassembled WGS sequence"/>
</dbReference>
<gene>
    <name evidence="1" type="ORF">BV25DRAFT_1705729</name>
</gene>
<keyword evidence="2" id="KW-1185">Reference proteome</keyword>
<evidence type="ECO:0000313" key="1">
    <source>
        <dbReference type="EMBL" id="KAI0065552.1"/>
    </source>
</evidence>
<reference evidence="1" key="1">
    <citation type="submission" date="2021-03" db="EMBL/GenBank/DDBJ databases">
        <authorList>
            <consortium name="DOE Joint Genome Institute"/>
            <person name="Ahrendt S."/>
            <person name="Looney B.P."/>
            <person name="Miyauchi S."/>
            <person name="Morin E."/>
            <person name="Drula E."/>
            <person name="Courty P.E."/>
            <person name="Chicoki N."/>
            <person name="Fauchery L."/>
            <person name="Kohler A."/>
            <person name="Kuo A."/>
            <person name="Labutti K."/>
            <person name="Pangilinan J."/>
            <person name="Lipzen A."/>
            <person name="Riley R."/>
            <person name="Andreopoulos W."/>
            <person name="He G."/>
            <person name="Johnson J."/>
            <person name="Barry K.W."/>
            <person name="Grigoriev I.V."/>
            <person name="Nagy L."/>
            <person name="Hibbett D."/>
            <person name="Henrissat B."/>
            <person name="Matheny P.B."/>
            <person name="Labbe J."/>
            <person name="Martin F."/>
        </authorList>
    </citation>
    <scope>NUCLEOTIDE SEQUENCE</scope>
    <source>
        <strain evidence="1">HHB10654</strain>
    </source>
</reference>
<organism evidence="1 2">
    <name type="scientific">Artomyces pyxidatus</name>
    <dbReference type="NCBI Taxonomy" id="48021"/>
    <lineage>
        <taxon>Eukaryota</taxon>
        <taxon>Fungi</taxon>
        <taxon>Dikarya</taxon>
        <taxon>Basidiomycota</taxon>
        <taxon>Agaricomycotina</taxon>
        <taxon>Agaricomycetes</taxon>
        <taxon>Russulales</taxon>
        <taxon>Auriscalpiaceae</taxon>
        <taxon>Artomyces</taxon>
    </lineage>
</organism>
<reference evidence="1" key="2">
    <citation type="journal article" date="2022" name="New Phytol.">
        <title>Evolutionary transition to the ectomycorrhizal habit in the genomes of a hyperdiverse lineage of mushroom-forming fungi.</title>
        <authorList>
            <person name="Looney B."/>
            <person name="Miyauchi S."/>
            <person name="Morin E."/>
            <person name="Drula E."/>
            <person name="Courty P.E."/>
            <person name="Kohler A."/>
            <person name="Kuo A."/>
            <person name="LaButti K."/>
            <person name="Pangilinan J."/>
            <person name="Lipzen A."/>
            <person name="Riley R."/>
            <person name="Andreopoulos W."/>
            <person name="He G."/>
            <person name="Johnson J."/>
            <person name="Nolan M."/>
            <person name="Tritt A."/>
            <person name="Barry K.W."/>
            <person name="Grigoriev I.V."/>
            <person name="Nagy L.G."/>
            <person name="Hibbett D."/>
            <person name="Henrissat B."/>
            <person name="Matheny P.B."/>
            <person name="Labbe J."/>
            <person name="Martin F.M."/>
        </authorList>
    </citation>
    <scope>NUCLEOTIDE SEQUENCE</scope>
    <source>
        <strain evidence="1">HHB10654</strain>
    </source>
</reference>
<protein>
    <submittedName>
        <fullName evidence="1">Uncharacterized protein</fullName>
    </submittedName>
</protein>
<accession>A0ACB8TB66</accession>
<proteinExistence type="predicted"/>
<name>A0ACB8TB66_9AGAM</name>
<sequence length="211" mass="22480">MMDIASALCRCEFSLEIEGKDHPVSVGRTVLLCTGWSLPPFDSRGVVGSPRCRGSPLILKYKAWRAKLQFHTTGFLLVVYLPIAMLRFTVAFAVFLAAMTASALPAPNHISSLDAVEISVNAPASYSTVSAAKPEDALDYEIIRLARLLVEHTFAANSRPFAFTKRQSDSSPPGSSGGGSGSDSSPPGSGGWIPCPSWLWCPDPEPGHDSG</sequence>
<dbReference type="EMBL" id="MU277195">
    <property type="protein sequence ID" value="KAI0065552.1"/>
    <property type="molecule type" value="Genomic_DNA"/>
</dbReference>
<comment type="caution">
    <text evidence="1">The sequence shown here is derived from an EMBL/GenBank/DDBJ whole genome shotgun (WGS) entry which is preliminary data.</text>
</comment>